<feature type="compositionally biased region" description="Pro residues" evidence="1">
    <location>
        <begin position="153"/>
        <end position="163"/>
    </location>
</feature>
<feature type="compositionally biased region" description="Basic and acidic residues" evidence="1">
    <location>
        <begin position="12"/>
        <end position="35"/>
    </location>
</feature>
<feature type="compositionally biased region" description="Basic and acidic residues" evidence="1">
    <location>
        <begin position="76"/>
        <end position="85"/>
    </location>
</feature>
<dbReference type="VEuPathDB" id="CryptoDB:Cvel_3381"/>
<evidence type="ECO:0000313" key="2">
    <source>
        <dbReference type="EMBL" id="CUC09225.1"/>
    </source>
</evidence>
<name>A0A0K6S6F8_9ALVE</name>
<feature type="compositionally biased region" description="Gly residues" evidence="1">
    <location>
        <begin position="36"/>
        <end position="45"/>
    </location>
</feature>
<sequence length="238" mass="26004">MGMSNHPQRVRTAGEREGGRRTLQKETVEERERGKGQGVVEGPGGIFFMRGRSMSVSFPPPSPPGPVGEGGGLDFRGGRGLREETGNDFVSVSSSLHHHQGRQAGGGRDRERDREGHVHRTGRRAKKEREPKADQGRERDRGSEGESKCMPTLSPPPPPPPSLPTRSSSTGVVPSFCPSASASVEGEKEKRKTEREKEKEPEKDGFSLMDGKLFGVFQAWREGGEERGDEGRGVFSLF</sequence>
<feature type="region of interest" description="Disordered" evidence="1">
    <location>
        <begin position="1"/>
        <end position="209"/>
    </location>
</feature>
<accession>A0A0K6S6F8</accession>
<feature type="compositionally biased region" description="Basic and acidic residues" evidence="1">
    <location>
        <begin position="107"/>
        <end position="118"/>
    </location>
</feature>
<dbReference type="AlphaFoldDB" id="A0A0K6S6F8"/>
<dbReference type="EMBL" id="CDMZ01000407">
    <property type="protein sequence ID" value="CUC09225.1"/>
    <property type="molecule type" value="Genomic_DNA"/>
</dbReference>
<reference evidence="2" key="1">
    <citation type="submission" date="2014-11" db="EMBL/GenBank/DDBJ databases">
        <title>Molecular phylogeny of cliff fern family Woodsiaceae with morphological implications.</title>
        <authorList>
            <person name="Shao Y.-Z."/>
            <person name="Wei R."/>
            <person name="Zhang X.-C."/>
        </authorList>
    </citation>
    <scope>NUCLEOTIDE SEQUENCE</scope>
</reference>
<gene>
    <name evidence="2" type="ORF">Cvel_3381.t1</name>
</gene>
<evidence type="ECO:0000256" key="1">
    <source>
        <dbReference type="SAM" id="MobiDB-lite"/>
    </source>
</evidence>
<feature type="compositionally biased region" description="Basic and acidic residues" evidence="1">
    <location>
        <begin position="127"/>
        <end position="147"/>
    </location>
</feature>
<feature type="compositionally biased region" description="Basic and acidic residues" evidence="1">
    <location>
        <begin position="185"/>
        <end position="205"/>
    </location>
</feature>
<protein>
    <submittedName>
        <fullName evidence="2">Uncharacterized protein</fullName>
    </submittedName>
</protein>
<proteinExistence type="predicted"/>
<organism evidence="2">
    <name type="scientific">Chromera velia CCMP2878</name>
    <dbReference type="NCBI Taxonomy" id="1169474"/>
    <lineage>
        <taxon>Eukaryota</taxon>
        <taxon>Sar</taxon>
        <taxon>Alveolata</taxon>
        <taxon>Colpodellida</taxon>
        <taxon>Chromeraceae</taxon>
        <taxon>Chromera</taxon>
    </lineage>
</organism>